<dbReference type="PANTHER" id="PTHR48081">
    <property type="entry name" value="AB HYDROLASE SUPERFAMILY PROTEIN C4A8.06C"/>
    <property type="match status" value="1"/>
</dbReference>
<protein>
    <submittedName>
        <fullName evidence="3">Alpha/beta hydrolase fold-containing protein</fullName>
    </submittedName>
</protein>
<dbReference type="InterPro" id="IPR013094">
    <property type="entry name" value="AB_hydrolase_3"/>
</dbReference>
<gene>
    <name evidence="3" type="ORF">TPC1_11670</name>
</gene>
<sequence length="275" mass="31668">FVFMNYTIIVENYFKFWVKHFSKNDNIKTIEHKNCKSYLISGAKRSKTLIIQLHGGGYEGGMIFQYKILANKLHSLTNFDVASLDYRFAPQKYPVALNDALEAYQFYQLLYQEIIVIGDSAGGNLALVLGLKLKQLSLKLPKAMVLLSPWTDVESKGQSYKDNMYKDHFFSIDHNLPFSSELFYKSIYFEDEKDLKNQFISPINGEYEVFCPVLLQVGGDECLLDDSKSLFEKVQHISGSKLHVFEGMFHVFPVLVPFTKESKAAIEEIKEFMLQ</sequence>
<dbReference type="Gene3D" id="3.40.50.1820">
    <property type="entry name" value="alpha/beta hydrolase"/>
    <property type="match status" value="1"/>
</dbReference>
<proteinExistence type="predicted"/>
<dbReference type="SUPFAM" id="SSF53474">
    <property type="entry name" value="alpha/beta-Hydrolases"/>
    <property type="match status" value="1"/>
</dbReference>
<keyword evidence="1 3" id="KW-0378">Hydrolase</keyword>
<dbReference type="PANTHER" id="PTHR48081:SF8">
    <property type="entry name" value="ALPHA_BETA HYDROLASE FOLD-3 DOMAIN-CONTAINING PROTEIN-RELATED"/>
    <property type="match status" value="1"/>
</dbReference>
<dbReference type="InterPro" id="IPR029058">
    <property type="entry name" value="AB_hydrolase_fold"/>
</dbReference>
<feature type="domain" description="Alpha/beta hydrolase fold-3" evidence="2">
    <location>
        <begin position="50"/>
        <end position="252"/>
    </location>
</feature>
<organism evidence="3">
    <name type="scientific">Trepomonas sp. PC1</name>
    <dbReference type="NCBI Taxonomy" id="1076344"/>
    <lineage>
        <taxon>Eukaryota</taxon>
        <taxon>Metamonada</taxon>
        <taxon>Diplomonadida</taxon>
        <taxon>Hexamitidae</taxon>
        <taxon>Hexamitinae</taxon>
        <taxon>Trepomonas</taxon>
    </lineage>
</organism>
<evidence type="ECO:0000259" key="2">
    <source>
        <dbReference type="Pfam" id="PF07859"/>
    </source>
</evidence>
<name>A0A146KIG0_9EUKA</name>
<evidence type="ECO:0000313" key="3">
    <source>
        <dbReference type="EMBL" id="JAP95365.1"/>
    </source>
</evidence>
<dbReference type="GO" id="GO:0016787">
    <property type="term" value="F:hydrolase activity"/>
    <property type="evidence" value="ECO:0007669"/>
    <property type="project" value="UniProtKB-KW"/>
</dbReference>
<feature type="non-terminal residue" evidence="3">
    <location>
        <position position="1"/>
    </location>
</feature>
<reference evidence="3" key="1">
    <citation type="submission" date="2015-07" db="EMBL/GenBank/DDBJ databases">
        <title>Adaptation to a free-living lifestyle via gene acquisitions in the diplomonad Trepomonas sp. PC1.</title>
        <authorList>
            <person name="Xu F."/>
            <person name="Jerlstrom-Hultqvist J."/>
            <person name="Kolisko M."/>
            <person name="Simpson A.G.B."/>
            <person name="Roger A.J."/>
            <person name="Svard S.G."/>
            <person name="Andersson J.O."/>
        </authorList>
    </citation>
    <scope>NUCLEOTIDE SEQUENCE</scope>
    <source>
        <strain evidence="3">PC1</strain>
    </source>
</reference>
<evidence type="ECO:0000256" key="1">
    <source>
        <dbReference type="ARBA" id="ARBA00022801"/>
    </source>
</evidence>
<dbReference type="Pfam" id="PF07859">
    <property type="entry name" value="Abhydrolase_3"/>
    <property type="match status" value="1"/>
</dbReference>
<dbReference type="AlphaFoldDB" id="A0A146KIG0"/>
<dbReference type="InterPro" id="IPR050300">
    <property type="entry name" value="GDXG_lipolytic_enzyme"/>
</dbReference>
<accession>A0A146KIG0</accession>
<dbReference type="EMBL" id="GDID01001241">
    <property type="protein sequence ID" value="JAP95365.1"/>
    <property type="molecule type" value="Transcribed_RNA"/>
</dbReference>